<dbReference type="InterPro" id="IPR000537">
    <property type="entry name" value="UbiA_prenyltransferase"/>
</dbReference>
<evidence type="ECO:0000256" key="5">
    <source>
        <dbReference type="ARBA" id="ARBA00022989"/>
    </source>
</evidence>
<dbReference type="NCBIfam" id="TIGR01473">
    <property type="entry name" value="cyoE_ctaB"/>
    <property type="match status" value="1"/>
</dbReference>
<keyword evidence="11" id="KW-1185">Reference proteome</keyword>
<feature type="transmembrane region" description="Helical" evidence="9">
    <location>
        <begin position="82"/>
        <end position="102"/>
    </location>
</feature>
<feature type="transmembrane region" description="Helical" evidence="9">
    <location>
        <begin position="262"/>
        <end position="281"/>
    </location>
</feature>
<dbReference type="InterPro" id="IPR044878">
    <property type="entry name" value="UbiA_sf"/>
</dbReference>
<keyword evidence="4 9" id="KW-0812">Transmembrane</keyword>
<keyword evidence="5 9" id="KW-1133">Transmembrane helix</keyword>
<comment type="pathway">
    <text evidence="9">Porphyrin-containing compound metabolism; heme O biosynthesis; heme O from protoheme: step 1/1.</text>
</comment>
<keyword evidence="2 9" id="KW-1003">Cell membrane</keyword>
<dbReference type="InterPro" id="IPR006369">
    <property type="entry name" value="Protohaem_IX_farnesylTrfase"/>
</dbReference>
<dbReference type="GO" id="GO:0008495">
    <property type="term" value="F:protoheme IX farnesyltransferase activity"/>
    <property type="evidence" value="ECO:0007669"/>
    <property type="project" value="UniProtKB-EC"/>
</dbReference>
<proteinExistence type="inferred from homology"/>
<dbReference type="EC" id="2.5.1.141" evidence="9"/>
<dbReference type="EMBL" id="JANRMI010000003">
    <property type="protein sequence ID" value="MDG0817262.1"/>
    <property type="molecule type" value="Genomic_DNA"/>
</dbReference>
<reference evidence="10" key="1">
    <citation type="submission" date="2022-08" db="EMBL/GenBank/DDBJ databases">
        <title>Novel Bdellovibrio Species Isolated from Svalbard: Designation Bdellovibrio svalbardensis.</title>
        <authorList>
            <person name="Mitchell R.J."/>
            <person name="Choi S.Y."/>
        </authorList>
    </citation>
    <scope>NUCLEOTIDE SEQUENCE</scope>
    <source>
        <strain evidence="10">PAP01</strain>
    </source>
</reference>
<name>A0ABT6DL67_9BACT</name>
<evidence type="ECO:0000256" key="1">
    <source>
        <dbReference type="ARBA" id="ARBA00004141"/>
    </source>
</evidence>
<evidence type="ECO:0000256" key="4">
    <source>
        <dbReference type="ARBA" id="ARBA00022692"/>
    </source>
</evidence>
<dbReference type="PANTHER" id="PTHR43448:SF2">
    <property type="entry name" value="PROTOHEME IX FARNESYLTRANSFERASE, MITOCHONDRIAL"/>
    <property type="match status" value="1"/>
</dbReference>
<feature type="transmembrane region" description="Helical" evidence="9">
    <location>
        <begin position="43"/>
        <end position="61"/>
    </location>
</feature>
<comment type="similarity">
    <text evidence="9">Belongs to the UbiA prenyltransferase family. Protoheme IX farnesyltransferase subfamily.</text>
</comment>
<evidence type="ECO:0000256" key="2">
    <source>
        <dbReference type="ARBA" id="ARBA00022475"/>
    </source>
</evidence>
<comment type="miscellaneous">
    <text evidence="9">Carbon 2 of the heme B porphyrin ring is defined according to the Fischer nomenclature.</text>
</comment>
<dbReference type="Pfam" id="PF01040">
    <property type="entry name" value="UbiA"/>
    <property type="match status" value="1"/>
</dbReference>
<evidence type="ECO:0000256" key="8">
    <source>
        <dbReference type="ARBA" id="ARBA00047690"/>
    </source>
</evidence>
<comment type="caution">
    <text evidence="10">The sequence shown here is derived from an EMBL/GenBank/DDBJ whole genome shotgun (WGS) entry which is preliminary data.</text>
</comment>
<evidence type="ECO:0000256" key="7">
    <source>
        <dbReference type="ARBA" id="ARBA00023136"/>
    </source>
</evidence>
<dbReference type="Gene3D" id="1.10.357.140">
    <property type="entry name" value="UbiA prenyltransferase"/>
    <property type="match status" value="1"/>
</dbReference>
<protein>
    <recommendedName>
        <fullName evidence="9">Protoheme IX farnesyltransferase</fullName>
        <ecNumber evidence="9">2.5.1.141</ecNumber>
    </recommendedName>
    <alternativeName>
        <fullName evidence="9">Heme B farnesyltransferase</fullName>
    </alternativeName>
    <alternativeName>
        <fullName evidence="9">Heme O synthase</fullName>
    </alternativeName>
</protein>
<dbReference type="PANTHER" id="PTHR43448">
    <property type="entry name" value="PROTOHEME IX FARNESYLTRANSFERASE, MITOCHONDRIAL"/>
    <property type="match status" value="1"/>
</dbReference>
<evidence type="ECO:0000313" key="10">
    <source>
        <dbReference type="EMBL" id="MDG0817262.1"/>
    </source>
</evidence>
<dbReference type="RefSeq" id="WP_277578737.1">
    <property type="nucleotide sequence ID" value="NZ_JANRMI010000003.1"/>
</dbReference>
<evidence type="ECO:0000313" key="11">
    <source>
        <dbReference type="Proteomes" id="UP001152321"/>
    </source>
</evidence>
<dbReference type="PROSITE" id="PS00943">
    <property type="entry name" value="UBIA"/>
    <property type="match status" value="1"/>
</dbReference>
<comment type="subcellular location">
    <subcellularLocation>
        <location evidence="9">Cell membrane</location>
        <topology evidence="9">Multi-pass membrane protein</topology>
    </subcellularLocation>
    <subcellularLocation>
        <location evidence="1">Membrane</location>
        <topology evidence="1">Multi-pass membrane protein</topology>
    </subcellularLocation>
</comment>
<dbReference type="CDD" id="cd13957">
    <property type="entry name" value="PT_UbiA_Cox10"/>
    <property type="match status" value="1"/>
</dbReference>
<feature type="transmembrane region" description="Helical" evidence="9">
    <location>
        <begin position="12"/>
        <end position="31"/>
    </location>
</feature>
<keyword evidence="3 9" id="KW-0808">Transferase</keyword>
<evidence type="ECO:0000256" key="6">
    <source>
        <dbReference type="ARBA" id="ARBA00023133"/>
    </source>
</evidence>
<keyword evidence="6 9" id="KW-0350">Heme biosynthesis</keyword>
<comment type="function">
    <text evidence="9">Converts heme B (protoheme IX) to heme O by substitution of the vinyl group on carbon 2 of heme B porphyrin ring with a hydroxyethyl farnesyl side group.</text>
</comment>
<dbReference type="InterPro" id="IPR030470">
    <property type="entry name" value="UbiA_prenylTrfase_CS"/>
</dbReference>
<feature type="transmembrane region" description="Helical" evidence="9">
    <location>
        <begin position="108"/>
        <end position="127"/>
    </location>
</feature>
<evidence type="ECO:0000256" key="3">
    <source>
        <dbReference type="ARBA" id="ARBA00022679"/>
    </source>
</evidence>
<feature type="transmembrane region" description="Helical" evidence="9">
    <location>
        <begin position="134"/>
        <end position="153"/>
    </location>
</feature>
<feature type="transmembrane region" description="Helical" evidence="9">
    <location>
        <begin position="206"/>
        <end position="226"/>
    </location>
</feature>
<dbReference type="Proteomes" id="UP001152321">
    <property type="component" value="Unassembled WGS sequence"/>
</dbReference>
<keyword evidence="7 9" id="KW-0472">Membrane</keyword>
<dbReference type="HAMAP" id="MF_00154">
    <property type="entry name" value="CyoE_CtaB"/>
    <property type="match status" value="1"/>
</dbReference>
<feature type="transmembrane region" description="Helical" evidence="9">
    <location>
        <begin position="165"/>
        <end position="185"/>
    </location>
</feature>
<organism evidence="10 11">
    <name type="scientific">Bdellovibrio svalbardensis</name>
    <dbReference type="NCBI Taxonomy" id="2972972"/>
    <lineage>
        <taxon>Bacteria</taxon>
        <taxon>Pseudomonadati</taxon>
        <taxon>Bdellovibrionota</taxon>
        <taxon>Bdellovibrionia</taxon>
        <taxon>Bdellovibrionales</taxon>
        <taxon>Pseudobdellovibrionaceae</taxon>
        <taxon>Bdellovibrio</taxon>
    </lineage>
</organism>
<accession>A0ABT6DL67</accession>
<comment type="catalytic activity">
    <reaction evidence="8 9">
        <text>heme b + (2E,6E)-farnesyl diphosphate + H2O = Fe(II)-heme o + diphosphate</text>
        <dbReference type="Rhea" id="RHEA:28070"/>
        <dbReference type="ChEBI" id="CHEBI:15377"/>
        <dbReference type="ChEBI" id="CHEBI:33019"/>
        <dbReference type="ChEBI" id="CHEBI:60344"/>
        <dbReference type="ChEBI" id="CHEBI:60530"/>
        <dbReference type="ChEBI" id="CHEBI:175763"/>
        <dbReference type="EC" id="2.5.1.141"/>
    </reaction>
</comment>
<sequence>MLKLFADLTKFGIVVFSVLAGLAGYATGFQIEHSFDWKIFLETLLGIYFLSSGSLALNQVQDWKIDLKMPRTAKRPIPSGKIKPAAAGILSVAFIVVGLQLLFTIEPVAGWVGLVCVLFYNGPYTLYLKRQWAYGAVPGAFPGALPVTIGYAAANPDIFNSESLYLFLIMFLWQMPHFWVLAIRYKDDYAAGGIPVLPVAKGIDKTLYQIAMYTFAYVGVALAAPLFVHASWLYVLLTMPFVFKVLQELYRYNKSKGTERFLAFFMWLNVSMLIFIVIPVIDKWNFLFISSN</sequence>
<gene>
    <name evidence="10" type="primary">cyoE</name>
    <name evidence="9" type="synonym">ctaB</name>
    <name evidence="10" type="ORF">NWE73_12850</name>
</gene>
<evidence type="ECO:0000256" key="9">
    <source>
        <dbReference type="HAMAP-Rule" id="MF_00154"/>
    </source>
</evidence>